<dbReference type="Gene3D" id="3.40.50.150">
    <property type="entry name" value="Vaccinia Virus protein VP39"/>
    <property type="match status" value="1"/>
</dbReference>
<protein>
    <recommendedName>
        <fullName evidence="1">Methyltransferase FkbM domain-containing protein</fullName>
    </recommendedName>
</protein>
<dbReference type="InterPro" id="IPR029063">
    <property type="entry name" value="SAM-dependent_MTases_sf"/>
</dbReference>
<dbReference type="NCBIfam" id="TIGR01444">
    <property type="entry name" value="fkbM_fam"/>
    <property type="match status" value="1"/>
</dbReference>
<dbReference type="Pfam" id="PF05050">
    <property type="entry name" value="Methyltransf_21"/>
    <property type="match status" value="1"/>
</dbReference>
<dbReference type="OrthoDB" id="5329963at2"/>
<reference evidence="2 3" key="1">
    <citation type="submission" date="2017-03" db="EMBL/GenBank/DDBJ databases">
        <authorList>
            <person name="Afonso C.L."/>
            <person name="Miller P.J."/>
            <person name="Scott M.A."/>
            <person name="Spackman E."/>
            <person name="Goraichik I."/>
            <person name="Dimitrov K.M."/>
            <person name="Suarez D.L."/>
            <person name="Swayne D.E."/>
        </authorList>
    </citation>
    <scope>NUCLEOTIDE SEQUENCE [LARGE SCALE GENOMIC DNA]</scope>
    <source>
        <strain evidence="2">PRJEB14757</strain>
    </source>
</reference>
<dbReference type="RefSeq" id="WP_080809183.1">
    <property type="nucleotide sequence ID" value="NZ_LT828564.1"/>
</dbReference>
<dbReference type="EMBL" id="FWEV01000155">
    <property type="protein sequence ID" value="SLM30733.1"/>
    <property type="molecule type" value="Genomic_DNA"/>
</dbReference>
<evidence type="ECO:0000313" key="3">
    <source>
        <dbReference type="Proteomes" id="UP000191931"/>
    </source>
</evidence>
<dbReference type="InterPro" id="IPR006342">
    <property type="entry name" value="FkbM_mtfrase"/>
</dbReference>
<gene>
    <name evidence="2" type="ORF">MTBBW1_2380057</name>
</gene>
<evidence type="ECO:0000313" key="2">
    <source>
        <dbReference type="EMBL" id="SLM30733.1"/>
    </source>
</evidence>
<dbReference type="PANTHER" id="PTHR34203">
    <property type="entry name" value="METHYLTRANSFERASE, FKBM FAMILY PROTEIN"/>
    <property type="match status" value="1"/>
</dbReference>
<dbReference type="AlphaFoldDB" id="A0A1W1HE71"/>
<feature type="domain" description="Methyltransferase FkbM" evidence="1">
    <location>
        <begin position="175"/>
        <end position="311"/>
    </location>
</feature>
<accession>A0A1W1HE71</accession>
<organism evidence="2 3">
    <name type="scientific">Desulfamplus magnetovallimortis</name>
    <dbReference type="NCBI Taxonomy" id="1246637"/>
    <lineage>
        <taxon>Bacteria</taxon>
        <taxon>Pseudomonadati</taxon>
        <taxon>Thermodesulfobacteriota</taxon>
        <taxon>Desulfobacteria</taxon>
        <taxon>Desulfobacterales</taxon>
        <taxon>Desulfobacteraceae</taxon>
        <taxon>Desulfamplus</taxon>
    </lineage>
</organism>
<dbReference type="SUPFAM" id="SSF53335">
    <property type="entry name" value="S-adenosyl-L-methionine-dependent methyltransferases"/>
    <property type="match status" value="1"/>
</dbReference>
<evidence type="ECO:0000259" key="1">
    <source>
        <dbReference type="Pfam" id="PF05050"/>
    </source>
</evidence>
<keyword evidence="3" id="KW-1185">Reference proteome</keyword>
<dbReference type="Proteomes" id="UP000191931">
    <property type="component" value="Unassembled WGS sequence"/>
</dbReference>
<dbReference type="STRING" id="1246637.MTBBW1_2380057"/>
<dbReference type="PANTHER" id="PTHR34203:SF15">
    <property type="entry name" value="SLL1173 PROTEIN"/>
    <property type="match status" value="1"/>
</dbReference>
<dbReference type="InterPro" id="IPR052514">
    <property type="entry name" value="SAM-dependent_MTase"/>
</dbReference>
<dbReference type="Gene3D" id="3.40.50.720">
    <property type="entry name" value="NAD(P)-binding Rossmann-like Domain"/>
    <property type="match status" value="1"/>
</dbReference>
<sequence>MKNKLKQLAPIPFNIFENHIFDEMIVFGTSQRGLNCQQTLSKSGFKILFFADNSSKRQGNIINGISVKAPEQLNHLINVPVIICSWAEKFIFKQLKDLGFTKIFTDGIGDSTSTTDIKTDEIEKVFQLINDKNSCDLYKAIINYILYKSKITYYSKYYIYNHPLCKAEPGDVIIDGGAAQGDTAIFFSKQCQENCNIFAFEPTPSSFDAMIQTINKLQLSNITPICAALWNKNEKVSFWESPLTSHANTINSHGELKVDAVCLDDFIIDHNINQIDLIKMDIEGAELKALYGAAQTIKKFKPKLQICLYHKIEDLWQIPIFIKDLVPEYEIYIGHHSCCRLDTVMYCVYNHCNN</sequence>
<proteinExistence type="predicted"/>
<name>A0A1W1HE71_9BACT</name>